<keyword evidence="1" id="KW-0472">Membrane</keyword>
<comment type="caution">
    <text evidence="2">The sequence shown here is derived from an EMBL/GenBank/DDBJ whole genome shotgun (WGS) entry which is preliminary data.</text>
</comment>
<gene>
    <name evidence="2" type="ORF">LY60_00968</name>
</gene>
<feature type="transmembrane region" description="Helical" evidence="1">
    <location>
        <begin position="33"/>
        <end position="50"/>
    </location>
</feature>
<proteinExistence type="predicted"/>
<dbReference type="AlphaFoldDB" id="A0A562JI05"/>
<organism evidence="2 3">
    <name type="scientific">Sedimentibacter saalensis</name>
    <dbReference type="NCBI Taxonomy" id="130788"/>
    <lineage>
        <taxon>Bacteria</taxon>
        <taxon>Bacillati</taxon>
        <taxon>Bacillota</taxon>
        <taxon>Tissierellia</taxon>
        <taxon>Sedimentibacter</taxon>
    </lineage>
</organism>
<dbReference type="RefSeq" id="WP_145080646.1">
    <property type="nucleotide sequence ID" value="NZ_DAMBUX010000030.1"/>
</dbReference>
<keyword evidence="1" id="KW-1133">Transmembrane helix</keyword>
<name>A0A562JI05_9FIRM</name>
<evidence type="ECO:0000313" key="2">
    <source>
        <dbReference type="EMBL" id="TWH82663.1"/>
    </source>
</evidence>
<dbReference type="Proteomes" id="UP000315343">
    <property type="component" value="Unassembled WGS sequence"/>
</dbReference>
<dbReference type="EMBL" id="VLKH01000002">
    <property type="protein sequence ID" value="TWH82663.1"/>
    <property type="molecule type" value="Genomic_DNA"/>
</dbReference>
<accession>A0A562JI05</accession>
<evidence type="ECO:0000256" key="1">
    <source>
        <dbReference type="SAM" id="Phobius"/>
    </source>
</evidence>
<reference evidence="2 3" key="1">
    <citation type="submission" date="2019-07" db="EMBL/GenBank/DDBJ databases">
        <title>Genomic Encyclopedia of Type Strains, Phase I: the one thousand microbial genomes (KMG-I) project.</title>
        <authorList>
            <person name="Kyrpides N."/>
        </authorList>
    </citation>
    <scope>NUCLEOTIDE SEQUENCE [LARGE SCALE GENOMIC DNA]</scope>
    <source>
        <strain evidence="2 3">DSM 13558</strain>
    </source>
</reference>
<keyword evidence="1" id="KW-0812">Transmembrane</keyword>
<sequence>MIKKAILPVLLGLIAFFGAPFISSEIQGPATFFLVAIGIGLGIMLDQFIFKKKSNNTSTEKSESKN</sequence>
<evidence type="ECO:0000313" key="3">
    <source>
        <dbReference type="Proteomes" id="UP000315343"/>
    </source>
</evidence>
<keyword evidence="3" id="KW-1185">Reference proteome</keyword>
<protein>
    <submittedName>
        <fullName evidence="2">Uncharacterized protein</fullName>
    </submittedName>
</protein>